<feature type="domain" description="DUF2147" evidence="2">
    <location>
        <begin position="26"/>
        <end position="127"/>
    </location>
</feature>
<gene>
    <name evidence="3" type="ORF">DL1_05945</name>
</gene>
<dbReference type="Gene3D" id="2.40.128.520">
    <property type="match status" value="1"/>
</dbReference>
<sequence length="129" mass="13455">MKSIMLAAAALALSAGAALAADPIEGTWKTQPDDGAYAFVKIAPCGANFCGDIVKTFKGGAEFKSPNIGKQIVINMAPKGGGKYEGKVWRPANNKIYMGKITVQGNAMALAGCVAGGLFCKSQDWQRVQ</sequence>
<accession>A0A074TBH5</accession>
<evidence type="ECO:0000313" key="4">
    <source>
        <dbReference type="Proteomes" id="UP000027725"/>
    </source>
</evidence>
<reference evidence="3 4" key="1">
    <citation type="submission" date="2014-03" db="EMBL/GenBank/DDBJ databases">
        <title>The draft genome sequence of Thioclava dalianensis DLFJ1-1.</title>
        <authorList>
            <person name="Lai Q."/>
            <person name="Shao Z."/>
        </authorList>
    </citation>
    <scope>NUCLEOTIDE SEQUENCE [LARGE SCALE GENOMIC DNA]</scope>
    <source>
        <strain evidence="3 4">DLFJ1-1</strain>
    </source>
</reference>
<feature type="signal peptide" evidence="1">
    <location>
        <begin position="1"/>
        <end position="20"/>
    </location>
</feature>
<organism evidence="3 4">
    <name type="scientific">Thioclava dalianensis</name>
    <dbReference type="NCBI Taxonomy" id="1185766"/>
    <lineage>
        <taxon>Bacteria</taxon>
        <taxon>Pseudomonadati</taxon>
        <taxon>Pseudomonadota</taxon>
        <taxon>Alphaproteobacteria</taxon>
        <taxon>Rhodobacterales</taxon>
        <taxon>Paracoccaceae</taxon>
        <taxon>Thioclava</taxon>
    </lineage>
</organism>
<evidence type="ECO:0000313" key="3">
    <source>
        <dbReference type="EMBL" id="KEP69126.1"/>
    </source>
</evidence>
<dbReference type="OrthoDB" id="9811671at2"/>
<dbReference type="InterPro" id="IPR019223">
    <property type="entry name" value="DUF2147"/>
</dbReference>
<protein>
    <submittedName>
        <fullName evidence="3">Imidazoleglycerol-phosphate dehydratase</fullName>
    </submittedName>
</protein>
<dbReference type="PANTHER" id="PTHR36919:SF2">
    <property type="entry name" value="BLL6627 PROTEIN"/>
    <property type="match status" value="1"/>
</dbReference>
<dbReference type="Proteomes" id="UP000027725">
    <property type="component" value="Unassembled WGS sequence"/>
</dbReference>
<dbReference type="Pfam" id="PF09917">
    <property type="entry name" value="DUF2147"/>
    <property type="match status" value="1"/>
</dbReference>
<dbReference type="eggNOG" id="COG4731">
    <property type="taxonomic scope" value="Bacteria"/>
</dbReference>
<dbReference type="AlphaFoldDB" id="A0A074TBH5"/>
<feature type="chain" id="PRO_5001699724" evidence="1">
    <location>
        <begin position="21"/>
        <end position="129"/>
    </location>
</feature>
<dbReference type="RefSeq" id="WP_038067436.1">
    <property type="nucleotide sequence ID" value="NZ_FOVB01000001.1"/>
</dbReference>
<dbReference type="EMBL" id="JHEH01000018">
    <property type="protein sequence ID" value="KEP69126.1"/>
    <property type="molecule type" value="Genomic_DNA"/>
</dbReference>
<evidence type="ECO:0000256" key="1">
    <source>
        <dbReference type="SAM" id="SignalP"/>
    </source>
</evidence>
<comment type="caution">
    <text evidence="3">The sequence shown here is derived from an EMBL/GenBank/DDBJ whole genome shotgun (WGS) entry which is preliminary data.</text>
</comment>
<dbReference type="PANTHER" id="PTHR36919">
    <property type="entry name" value="BLR1215 PROTEIN"/>
    <property type="match status" value="1"/>
</dbReference>
<name>A0A074TBH5_9RHOB</name>
<evidence type="ECO:0000259" key="2">
    <source>
        <dbReference type="Pfam" id="PF09917"/>
    </source>
</evidence>
<keyword evidence="1" id="KW-0732">Signal</keyword>
<proteinExistence type="predicted"/>
<keyword evidence="4" id="KW-1185">Reference proteome</keyword>